<reference evidence="1 2" key="2">
    <citation type="journal article" date="2017" name="Genome Biol.">
        <title>New reference genome sequences of hot pepper reveal the massive evolution of plant disease-resistance genes by retroduplication.</title>
        <authorList>
            <person name="Kim S."/>
            <person name="Park J."/>
            <person name="Yeom S.I."/>
            <person name="Kim Y.M."/>
            <person name="Seo E."/>
            <person name="Kim K.T."/>
            <person name="Kim M.S."/>
            <person name="Lee J.M."/>
            <person name="Cheong K."/>
            <person name="Shin H.S."/>
            <person name="Kim S.B."/>
            <person name="Han K."/>
            <person name="Lee J."/>
            <person name="Park M."/>
            <person name="Lee H.A."/>
            <person name="Lee H.Y."/>
            <person name="Lee Y."/>
            <person name="Oh S."/>
            <person name="Lee J.H."/>
            <person name="Choi E."/>
            <person name="Choi E."/>
            <person name="Lee S.E."/>
            <person name="Jeon J."/>
            <person name="Kim H."/>
            <person name="Choi G."/>
            <person name="Song H."/>
            <person name="Lee J."/>
            <person name="Lee S.C."/>
            <person name="Kwon J.K."/>
            <person name="Lee H.Y."/>
            <person name="Koo N."/>
            <person name="Hong Y."/>
            <person name="Kim R.W."/>
            <person name="Kang W.H."/>
            <person name="Huh J.H."/>
            <person name="Kang B.C."/>
            <person name="Yang T.J."/>
            <person name="Lee Y.H."/>
            <person name="Bennetzen J.L."/>
            <person name="Choi D."/>
        </authorList>
    </citation>
    <scope>NUCLEOTIDE SEQUENCE [LARGE SCALE GENOMIC DNA]</scope>
    <source>
        <strain evidence="2">cv. CM334</strain>
    </source>
</reference>
<sequence>MSSNYEDSPLVCWIGLTELSSILSTETDTVGGNHLTTCPFLNELRSVAADNQGIFSVSEYYLNMKGWTRSSISGPNITSSPSRSVEHHRQILTTAAAGDGGTDDLIIESSCSSSSWFKNKA</sequence>
<evidence type="ECO:0000313" key="1">
    <source>
        <dbReference type="EMBL" id="PHT81896.1"/>
    </source>
</evidence>
<organism evidence="1 2">
    <name type="scientific">Capsicum annuum</name>
    <name type="common">Capsicum pepper</name>
    <dbReference type="NCBI Taxonomy" id="4072"/>
    <lineage>
        <taxon>Eukaryota</taxon>
        <taxon>Viridiplantae</taxon>
        <taxon>Streptophyta</taxon>
        <taxon>Embryophyta</taxon>
        <taxon>Tracheophyta</taxon>
        <taxon>Spermatophyta</taxon>
        <taxon>Magnoliopsida</taxon>
        <taxon>eudicotyledons</taxon>
        <taxon>Gunneridae</taxon>
        <taxon>Pentapetalae</taxon>
        <taxon>asterids</taxon>
        <taxon>lamiids</taxon>
        <taxon>Solanales</taxon>
        <taxon>Solanaceae</taxon>
        <taxon>Solanoideae</taxon>
        <taxon>Capsiceae</taxon>
        <taxon>Capsicum</taxon>
    </lineage>
</organism>
<comment type="caution">
    <text evidence="1">The sequence shown here is derived from an EMBL/GenBank/DDBJ whole genome shotgun (WGS) entry which is preliminary data.</text>
</comment>
<accession>A0A2G2ZIU2</accession>
<dbReference type="EMBL" id="AYRZ02000005">
    <property type="protein sequence ID" value="PHT81896.1"/>
    <property type="molecule type" value="Genomic_DNA"/>
</dbReference>
<protein>
    <submittedName>
        <fullName evidence="1">Uncharacterized protein</fullName>
    </submittedName>
</protein>
<gene>
    <name evidence="1" type="ORF">T459_14911</name>
</gene>
<name>A0A2G2ZIU2_CAPAN</name>
<proteinExistence type="predicted"/>
<reference evidence="1 2" key="1">
    <citation type="journal article" date="2014" name="Nat. Genet.">
        <title>Genome sequence of the hot pepper provides insights into the evolution of pungency in Capsicum species.</title>
        <authorList>
            <person name="Kim S."/>
            <person name="Park M."/>
            <person name="Yeom S.I."/>
            <person name="Kim Y.M."/>
            <person name="Lee J.M."/>
            <person name="Lee H.A."/>
            <person name="Seo E."/>
            <person name="Choi J."/>
            <person name="Cheong K."/>
            <person name="Kim K.T."/>
            <person name="Jung K."/>
            <person name="Lee G.W."/>
            <person name="Oh S.K."/>
            <person name="Bae C."/>
            <person name="Kim S.B."/>
            <person name="Lee H.Y."/>
            <person name="Kim S.Y."/>
            <person name="Kim M.S."/>
            <person name="Kang B.C."/>
            <person name="Jo Y.D."/>
            <person name="Yang H.B."/>
            <person name="Jeong H.J."/>
            <person name="Kang W.H."/>
            <person name="Kwon J.K."/>
            <person name="Shin C."/>
            <person name="Lim J.Y."/>
            <person name="Park J.H."/>
            <person name="Huh J.H."/>
            <person name="Kim J.S."/>
            <person name="Kim B.D."/>
            <person name="Cohen O."/>
            <person name="Paran I."/>
            <person name="Suh M.C."/>
            <person name="Lee S.B."/>
            <person name="Kim Y.K."/>
            <person name="Shin Y."/>
            <person name="Noh S.J."/>
            <person name="Park J."/>
            <person name="Seo Y.S."/>
            <person name="Kwon S.Y."/>
            <person name="Kim H.A."/>
            <person name="Park J.M."/>
            <person name="Kim H.J."/>
            <person name="Choi S.B."/>
            <person name="Bosland P.W."/>
            <person name="Reeves G."/>
            <person name="Jo S.H."/>
            <person name="Lee B.W."/>
            <person name="Cho H.T."/>
            <person name="Choi H.S."/>
            <person name="Lee M.S."/>
            <person name="Yu Y."/>
            <person name="Do Choi Y."/>
            <person name="Park B.S."/>
            <person name="van Deynze A."/>
            <person name="Ashrafi H."/>
            <person name="Hill T."/>
            <person name="Kim W.T."/>
            <person name="Pai H.S."/>
            <person name="Ahn H.K."/>
            <person name="Yeam I."/>
            <person name="Giovannoni J.J."/>
            <person name="Rose J.K."/>
            <person name="Sorensen I."/>
            <person name="Lee S.J."/>
            <person name="Kim R.W."/>
            <person name="Choi I.Y."/>
            <person name="Choi B.S."/>
            <person name="Lim J.S."/>
            <person name="Lee Y.H."/>
            <person name="Choi D."/>
        </authorList>
    </citation>
    <scope>NUCLEOTIDE SEQUENCE [LARGE SCALE GENOMIC DNA]</scope>
    <source>
        <strain evidence="2">cv. CM334</strain>
    </source>
</reference>
<dbReference type="Gramene" id="PHT81896">
    <property type="protein sequence ID" value="PHT81896"/>
    <property type="gene ID" value="T459_14911"/>
</dbReference>
<dbReference type="AlphaFoldDB" id="A0A2G2ZIU2"/>
<dbReference type="Proteomes" id="UP000222542">
    <property type="component" value="Unassembled WGS sequence"/>
</dbReference>
<keyword evidence="2" id="KW-1185">Reference proteome</keyword>
<evidence type="ECO:0000313" key="2">
    <source>
        <dbReference type="Proteomes" id="UP000222542"/>
    </source>
</evidence>